<name>A0ABW0KYI0_9BURK</name>
<evidence type="ECO:0000313" key="2">
    <source>
        <dbReference type="EMBL" id="MFC5458489.1"/>
    </source>
</evidence>
<organism evidence="2 3">
    <name type="scientific">Massilia niabensis</name>
    <dbReference type="NCBI Taxonomy" id="544910"/>
    <lineage>
        <taxon>Bacteria</taxon>
        <taxon>Pseudomonadati</taxon>
        <taxon>Pseudomonadota</taxon>
        <taxon>Betaproteobacteria</taxon>
        <taxon>Burkholderiales</taxon>
        <taxon>Oxalobacteraceae</taxon>
        <taxon>Telluria group</taxon>
        <taxon>Massilia</taxon>
    </lineage>
</organism>
<keyword evidence="1" id="KW-1133">Transmembrane helix</keyword>
<keyword evidence="1" id="KW-0812">Transmembrane</keyword>
<reference evidence="3" key="1">
    <citation type="journal article" date="2019" name="Int. J. Syst. Evol. Microbiol.">
        <title>The Global Catalogue of Microorganisms (GCM) 10K type strain sequencing project: providing services to taxonomists for standard genome sequencing and annotation.</title>
        <authorList>
            <consortium name="The Broad Institute Genomics Platform"/>
            <consortium name="The Broad Institute Genome Sequencing Center for Infectious Disease"/>
            <person name="Wu L."/>
            <person name="Ma J."/>
        </authorList>
    </citation>
    <scope>NUCLEOTIDE SEQUENCE [LARGE SCALE GENOMIC DNA]</scope>
    <source>
        <strain evidence="3">KACC 12649</strain>
    </source>
</reference>
<evidence type="ECO:0000256" key="1">
    <source>
        <dbReference type="SAM" id="Phobius"/>
    </source>
</evidence>
<evidence type="ECO:0000313" key="3">
    <source>
        <dbReference type="Proteomes" id="UP001596050"/>
    </source>
</evidence>
<keyword evidence="3" id="KW-1185">Reference proteome</keyword>
<gene>
    <name evidence="2" type="ORF">ACFPN5_01540</name>
</gene>
<feature type="transmembrane region" description="Helical" evidence="1">
    <location>
        <begin position="21"/>
        <end position="40"/>
    </location>
</feature>
<dbReference type="EMBL" id="JBHSMU010000003">
    <property type="protein sequence ID" value="MFC5458489.1"/>
    <property type="molecule type" value="Genomic_DNA"/>
</dbReference>
<keyword evidence="1" id="KW-0472">Membrane</keyword>
<protein>
    <submittedName>
        <fullName evidence="2">Uncharacterized protein</fullName>
    </submittedName>
</protein>
<proteinExistence type="predicted"/>
<sequence>MKLPRFLRRLIGGDKPGDRGAAAMRNAVVWIFITLVALFLTEQHSLFDGPVPLPPELGLEPSYSR</sequence>
<accession>A0ABW0KYI0</accession>
<dbReference type="Proteomes" id="UP001596050">
    <property type="component" value="Unassembled WGS sequence"/>
</dbReference>
<comment type="caution">
    <text evidence="2">The sequence shown here is derived from an EMBL/GenBank/DDBJ whole genome shotgun (WGS) entry which is preliminary data.</text>
</comment>
<dbReference type="RefSeq" id="WP_379779382.1">
    <property type="nucleotide sequence ID" value="NZ_JBHSMU010000003.1"/>
</dbReference>